<reference evidence="2" key="1">
    <citation type="submission" date="2020-07" db="EMBL/GenBank/DDBJ databases">
        <title>Huge and variable diversity of episymbiotic CPR bacteria and DPANN archaea in groundwater ecosystems.</title>
        <authorList>
            <person name="He C.Y."/>
            <person name="Keren R."/>
            <person name="Whittaker M."/>
            <person name="Farag I.F."/>
            <person name="Doudna J."/>
            <person name="Cate J.H.D."/>
            <person name="Banfield J.F."/>
        </authorList>
    </citation>
    <scope>NUCLEOTIDE SEQUENCE</scope>
    <source>
        <strain evidence="2">NC_groundwater_1520_Pr4_B-0.1um_53_5</strain>
    </source>
</reference>
<dbReference type="Pfam" id="PF13443">
    <property type="entry name" value="HTH_26"/>
    <property type="match status" value="1"/>
</dbReference>
<dbReference type="AlphaFoldDB" id="A0A933IC57"/>
<accession>A0A933IC57</accession>
<organism evidence="2 3">
    <name type="scientific">candidate division TA06 bacterium</name>
    <dbReference type="NCBI Taxonomy" id="2250710"/>
    <lineage>
        <taxon>Bacteria</taxon>
        <taxon>Bacteria division TA06</taxon>
    </lineage>
</organism>
<name>A0A933IC57_UNCT6</name>
<proteinExistence type="predicted"/>
<comment type="caution">
    <text evidence="2">The sequence shown here is derived from an EMBL/GenBank/DDBJ whole genome shotgun (WGS) entry which is preliminary data.</text>
</comment>
<evidence type="ECO:0000313" key="2">
    <source>
        <dbReference type="EMBL" id="MBI4727740.1"/>
    </source>
</evidence>
<protein>
    <submittedName>
        <fullName evidence="2">Helix-turn-helix transcriptional regulator</fullName>
    </submittedName>
</protein>
<dbReference type="Proteomes" id="UP000736328">
    <property type="component" value="Unassembled WGS sequence"/>
</dbReference>
<sequence length="116" mass="13218">MLTFNFSRIFKARGIDKPFSYLVNLGYSGNFATRIVNSRIASLNLKTVEKLCGLLQCTPNDLLVWTPEKKDAKNETHPLISLKRNETVVNLTKILNSVPLNKLPEIEKMINDKIKE</sequence>
<gene>
    <name evidence="2" type="ORF">HY768_11075</name>
</gene>
<dbReference type="EMBL" id="JACQXR010000154">
    <property type="protein sequence ID" value="MBI4727740.1"/>
    <property type="molecule type" value="Genomic_DNA"/>
</dbReference>
<evidence type="ECO:0000259" key="1">
    <source>
        <dbReference type="Pfam" id="PF13443"/>
    </source>
</evidence>
<dbReference type="InterPro" id="IPR001387">
    <property type="entry name" value="Cro/C1-type_HTH"/>
</dbReference>
<feature type="domain" description="HTH cro/C1-type" evidence="1">
    <location>
        <begin position="25"/>
        <end position="68"/>
    </location>
</feature>
<evidence type="ECO:0000313" key="3">
    <source>
        <dbReference type="Proteomes" id="UP000736328"/>
    </source>
</evidence>